<dbReference type="Proteomes" id="UP000533637">
    <property type="component" value="Unassembled WGS sequence"/>
</dbReference>
<sequence length="412" mass="47942">MIKKILFLAPYSVPVNNPEAICNAKLLKILSEAGYEIDVISKNNNHVYIPNTNDNIFIENVFYIKQFILKNKINIKTIIDHIKVFIKTGYVYKGAHWALYAINHSETLIKDKKYDLIMSRSPSAELAALYLSKKYKIKWIANWNDPYPDICYPPPYGHGPKAKLGGLQKKLLQKVSQQANIHTFPSKRLRDYMFQYMSIKDINSTFIIPHACIDNLFNYKEKEKSSILRIIHSGNITYPRSPISLFKGLNLFKEQAPNANIEITFIGKQDENFTNLIKNYNLDDNINIITPKDYITNLEIMSKFDLALLIEANMEEGIFLPTKLGDYMQCRLPIWTISPKTGEANDLYKDRSILYFSDVSSHESIADSLKIIYSDYLTKKSHFQRRNIIEEYQQDYILNLYKKIFNIIENNQ</sequence>
<dbReference type="SUPFAM" id="SSF53756">
    <property type="entry name" value="UDP-Glycosyltransferase/glycogen phosphorylase"/>
    <property type="match status" value="1"/>
</dbReference>
<accession>A0ABR6KHY4</accession>
<reference evidence="1 2" key="1">
    <citation type="submission" date="2020-08" db="EMBL/GenBank/DDBJ databases">
        <title>Genomic Encyclopedia of Type Strains, Phase IV (KMG-IV): sequencing the most valuable type-strain genomes for metagenomic binning, comparative biology and taxonomic classification.</title>
        <authorList>
            <person name="Goeker M."/>
        </authorList>
    </citation>
    <scope>NUCLEOTIDE SEQUENCE [LARGE SCALE GENOMIC DNA]</scope>
    <source>
        <strain evidence="1 2">DSM 102983</strain>
    </source>
</reference>
<name>A0ABR6KHY4_9BACT</name>
<dbReference type="EMBL" id="JACHOC010000002">
    <property type="protein sequence ID" value="MBB4621122.1"/>
    <property type="molecule type" value="Genomic_DNA"/>
</dbReference>
<evidence type="ECO:0000313" key="1">
    <source>
        <dbReference type="EMBL" id="MBB4621122.1"/>
    </source>
</evidence>
<comment type="caution">
    <text evidence="1">The sequence shown here is derived from an EMBL/GenBank/DDBJ whole genome shotgun (WGS) entry which is preliminary data.</text>
</comment>
<evidence type="ECO:0000313" key="2">
    <source>
        <dbReference type="Proteomes" id="UP000533637"/>
    </source>
</evidence>
<proteinExistence type="predicted"/>
<dbReference type="RefSeq" id="WP_183669303.1">
    <property type="nucleotide sequence ID" value="NZ_BMPB01000003.1"/>
</dbReference>
<evidence type="ECO:0008006" key="3">
    <source>
        <dbReference type="Google" id="ProtNLM"/>
    </source>
</evidence>
<protein>
    <recommendedName>
        <fullName evidence="3">Glycosyltransferase family 4 protein</fullName>
    </recommendedName>
</protein>
<organism evidence="1 2">
    <name type="scientific">Parabacteroides faecis</name>
    <dbReference type="NCBI Taxonomy" id="1217282"/>
    <lineage>
        <taxon>Bacteria</taxon>
        <taxon>Pseudomonadati</taxon>
        <taxon>Bacteroidota</taxon>
        <taxon>Bacteroidia</taxon>
        <taxon>Bacteroidales</taxon>
        <taxon>Tannerellaceae</taxon>
        <taxon>Parabacteroides</taxon>
    </lineage>
</organism>
<gene>
    <name evidence="1" type="ORF">GGQ57_001016</name>
</gene>
<dbReference type="Gene3D" id="3.40.50.2000">
    <property type="entry name" value="Glycogen Phosphorylase B"/>
    <property type="match status" value="2"/>
</dbReference>
<keyword evidence="2" id="KW-1185">Reference proteome</keyword>